<dbReference type="Gene3D" id="1.10.260.40">
    <property type="entry name" value="lambda repressor-like DNA-binding domains"/>
    <property type="match status" value="1"/>
</dbReference>
<name>A0A516RBU9_STRST</name>
<sequence>MSDEERWTHALASAPTFGEAIGRQLQRVREGAGRTAEDVARTAQQLGLSWHRPTVGQIERGRRALSAVELVMLPLIYGRPLGELLPTGTVWLTPEVGVYEREVRRVLGGDHNPSSLVLRAPGGWHVKGVSDQTGEEVARQMAQALAYMEANSPWPLGARMTYVQDKPDDAETKAAKRLGSTPHYVAYAARETWGHGLAAEREARLRERGELPEEKRALQSARGHITRALVAELEPIVKAYEERRGEPEQLDIEPMK</sequence>
<accession>A0A516RBU9</accession>
<dbReference type="RefSeq" id="WP_144320434.1">
    <property type="nucleotide sequence ID" value="NZ_CP040916.1"/>
</dbReference>
<organism evidence="1 2">
    <name type="scientific">Streptomyces spectabilis</name>
    <dbReference type="NCBI Taxonomy" id="68270"/>
    <lineage>
        <taxon>Bacteria</taxon>
        <taxon>Bacillati</taxon>
        <taxon>Actinomycetota</taxon>
        <taxon>Actinomycetes</taxon>
        <taxon>Kitasatosporales</taxon>
        <taxon>Streptomycetaceae</taxon>
        <taxon>Streptomyces</taxon>
    </lineage>
</organism>
<dbReference type="InterPro" id="IPR001387">
    <property type="entry name" value="Cro/C1-type_HTH"/>
</dbReference>
<dbReference type="SUPFAM" id="SSF47413">
    <property type="entry name" value="lambda repressor-like DNA-binding domains"/>
    <property type="match status" value="1"/>
</dbReference>
<dbReference type="CDD" id="cd00093">
    <property type="entry name" value="HTH_XRE"/>
    <property type="match status" value="1"/>
</dbReference>
<protein>
    <submittedName>
        <fullName evidence="1">Helix-turn-helix transcriptional regulator</fullName>
    </submittedName>
</protein>
<gene>
    <name evidence="1" type="ORF">FH965_23320</name>
</gene>
<proteinExistence type="predicted"/>
<dbReference type="Proteomes" id="UP000316806">
    <property type="component" value="Chromosome"/>
</dbReference>
<evidence type="ECO:0000313" key="2">
    <source>
        <dbReference type="Proteomes" id="UP000316806"/>
    </source>
</evidence>
<evidence type="ECO:0000313" key="1">
    <source>
        <dbReference type="EMBL" id="QDQ13129.1"/>
    </source>
</evidence>
<dbReference type="GO" id="GO:0003677">
    <property type="term" value="F:DNA binding"/>
    <property type="evidence" value="ECO:0007669"/>
    <property type="project" value="InterPro"/>
</dbReference>
<dbReference type="EMBL" id="CP040916">
    <property type="protein sequence ID" value="QDQ13129.1"/>
    <property type="molecule type" value="Genomic_DNA"/>
</dbReference>
<dbReference type="Pfam" id="PF13560">
    <property type="entry name" value="HTH_31"/>
    <property type="match status" value="1"/>
</dbReference>
<dbReference type="InterPro" id="IPR010982">
    <property type="entry name" value="Lambda_DNA-bd_dom_sf"/>
</dbReference>
<dbReference type="AlphaFoldDB" id="A0A516RBU9"/>
<reference evidence="1 2" key="1">
    <citation type="journal article" date="2019" name="J. Ind. Microbiol. Biotechnol.">
        <title>The complete genomic sequence of Streptomyces spectabilis NRRL-2792 and identification of secondary metabolite biosynthetic gene clusters.</title>
        <authorList>
            <person name="Sinha A."/>
            <person name="Phillips-Salemka S."/>
            <person name="Niraula T.A."/>
            <person name="Short K.A."/>
            <person name="Niraula N.P."/>
        </authorList>
    </citation>
    <scope>NUCLEOTIDE SEQUENCE [LARGE SCALE GENOMIC DNA]</scope>
    <source>
        <strain evidence="1 2">NRRL 2792</strain>
    </source>
</reference>